<protein>
    <recommendedName>
        <fullName evidence="4">Phosphoglycerate mutase-like protein</fullName>
    </recommendedName>
</protein>
<keyword evidence="1" id="KW-0732">Signal</keyword>
<name>A0A316UH38_9BASI</name>
<proteinExistence type="predicted"/>
<dbReference type="STRING" id="1569628.A0A316UH38"/>
<evidence type="ECO:0000256" key="1">
    <source>
        <dbReference type="SAM" id="SignalP"/>
    </source>
</evidence>
<dbReference type="GeneID" id="37029011"/>
<reference evidence="2 3" key="1">
    <citation type="journal article" date="2018" name="Mol. Biol. Evol.">
        <title>Broad Genomic Sampling Reveals a Smut Pathogenic Ancestry of the Fungal Clade Ustilaginomycotina.</title>
        <authorList>
            <person name="Kijpornyongpan T."/>
            <person name="Mondo S.J."/>
            <person name="Barry K."/>
            <person name="Sandor L."/>
            <person name="Lee J."/>
            <person name="Lipzen A."/>
            <person name="Pangilinan J."/>
            <person name="LaButti K."/>
            <person name="Hainaut M."/>
            <person name="Henrissat B."/>
            <person name="Grigoriev I.V."/>
            <person name="Spatafora J.W."/>
            <person name="Aime M.C."/>
        </authorList>
    </citation>
    <scope>NUCLEOTIDE SEQUENCE [LARGE SCALE GENOMIC DNA]</scope>
    <source>
        <strain evidence="2 3">MCA 5214</strain>
    </source>
</reference>
<dbReference type="AlphaFoldDB" id="A0A316UH38"/>
<accession>A0A316UH38</accession>
<dbReference type="EMBL" id="KZ819680">
    <property type="protein sequence ID" value="PWN24637.1"/>
    <property type="molecule type" value="Genomic_DNA"/>
</dbReference>
<organism evidence="2 3">
    <name type="scientific">Jaminaea rosea</name>
    <dbReference type="NCBI Taxonomy" id="1569628"/>
    <lineage>
        <taxon>Eukaryota</taxon>
        <taxon>Fungi</taxon>
        <taxon>Dikarya</taxon>
        <taxon>Basidiomycota</taxon>
        <taxon>Ustilaginomycotina</taxon>
        <taxon>Exobasidiomycetes</taxon>
        <taxon>Microstromatales</taxon>
        <taxon>Microstromatales incertae sedis</taxon>
        <taxon>Jaminaea</taxon>
    </lineage>
</organism>
<sequence length="386" mass="42833">MLAFISIAFIAISALIGQLLLAEGDTSIGERLLEWVSLFQSSPWEDIDSDAQTLPLDLSGSTPSALPLNSTLGFSKIYVRHASPYDNRRDELAMMSAVSNLSVAYSDKPLWNAGTNVSLAGLPWHDSLLSKEELAEYRSHATVWRRILDEQTPSALILSDTVDWDINVHAQLQRLQTPLATLISAYEQQQSSNAHGDPRKPSRQDPLLSNAWDILFLGCEEELPLPMAVDLAPFARYDDESVAPSSTSSPTFVELLAHYGMSLEWAMAIPGGAYEVVPGRRRGPPRQRLVAVAQSPRCSTAYAISRRGAAKLLHTISRGLEKPVHDMVADLTQSRQLRAFVTLPPLMGEWVQDTSEDNVRRDPSLGRADNVRDSVRQHLKRLIWEM</sequence>
<dbReference type="RefSeq" id="XP_025359249.1">
    <property type="nucleotide sequence ID" value="XM_025507188.1"/>
</dbReference>
<evidence type="ECO:0000313" key="2">
    <source>
        <dbReference type="EMBL" id="PWN24637.1"/>
    </source>
</evidence>
<gene>
    <name evidence="2" type="ORF">BDZ90DRAFT_234911</name>
</gene>
<evidence type="ECO:0000313" key="3">
    <source>
        <dbReference type="Proteomes" id="UP000245884"/>
    </source>
</evidence>
<dbReference type="Proteomes" id="UP000245884">
    <property type="component" value="Unassembled WGS sequence"/>
</dbReference>
<feature type="signal peptide" evidence="1">
    <location>
        <begin position="1"/>
        <end position="22"/>
    </location>
</feature>
<feature type="chain" id="PRO_5016407716" description="Phosphoglycerate mutase-like protein" evidence="1">
    <location>
        <begin position="23"/>
        <end position="386"/>
    </location>
</feature>
<evidence type="ECO:0008006" key="4">
    <source>
        <dbReference type="Google" id="ProtNLM"/>
    </source>
</evidence>
<dbReference type="OrthoDB" id="47375at2759"/>
<keyword evidence="3" id="KW-1185">Reference proteome</keyword>